<dbReference type="EMBL" id="BCMH01000013">
    <property type="protein sequence ID" value="GAX04160.1"/>
    <property type="molecule type" value="Genomic_DNA"/>
</dbReference>
<name>A0A1Z5IR03_9LACO</name>
<evidence type="ECO:0000256" key="6">
    <source>
        <dbReference type="PROSITE-ProRule" id="PRU01373"/>
    </source>
</evidence>
<dbReference type="GO" id="GO:0016740">
    <property type="term" value="F:transferase activity"/>
    <property type="evidence" value="ECO:0007669"/>
    <property type="project" value="UniProtKB-KW"/>
</dbReference>
<keyword evidence="5 6" id="KW-0961">Cell wall biogenesis/degradation</keyword>
<keyword evidence="9" id="KW-1185">Reference proteome</keyword>
<keyword evidence="2" id="KW-0808">Transferase</keyword>
<feature type="active site" description="Nucleophile" evidence="6">
    <location>
        <position position="171"/>
    </location>
</feature>
<evidence type="ECO:0000256" key="2">
    <source>
        <dbReference type="ARBA" id="ARBA00022679"/>
    </source>
</evidence>
<dbReference type="PANTHER" id="PTHR30582">
    <property type="entry name" value="L,D-TRANSPEPTIDASE"/>
    <property type="match status" value="1"/>
</dbReference>
<evidence type="ECO:0000256" key="4">
    <source>
        <dbReference type="ARBA" id="ARBA00022984"/>
    </source>
</evidence>
<keyword evidence="3 6" id="KW-0133">Cell shape</keyword>
<dbReference type="CDD" id="cd16913">
    <property type="entry name" value="YkuD_like"/>
    <property type="match status" value="1"/>
</dbReference>
<evidence type="ECO:0000313" key="8">
    <source>
        <dbReference type="EMBL" id="GAX04160.1"/>
    </source>
</evidence>
<evidence type="ECO:0000256" key="1">
    <source>
        <dbReference type="ARBA" id="ARBA00004752"/>
    </source>
</evidence>
<reference evidence="8 9" key="1">
    <citation type="submission" date="2015-11" db="EMBL/GenBank/DDBJ databases">
        <title>Draft genome sequences of new species of the genus Lactobacillus isolated from orchardgrass silage.</title>
        <authorList>
            <person name="Tohno M."/>
            <person name="Tanizawa Y."/>
            <person name="Arita M."/>
        </authorList>
    </citation>
    <scope>NUCLEOTIDE SEQUENCE [LARGE SCALE GENOMIC DNA]</scope>
    <source>
        <strain evidence="8 9">IWT140</strain>
    </source>
</reference>
<comment type="caution">
    <text evidence="8">The sequence shown here is derived from an EMBL/GenBank/DDBJ whole genome shotgun (WGS) entry which is preliminary data.</text>
</comment>
<dbReference type="GO" id="GO:0071972">
    <property type="term" value="F:peptidoglycan L,D-transpeptidase activity"/>
    <property type="evidence" value="ECO:0007669"/>
    <property type="project" value="TreeGrafter"/>
</dbReference>
<feature type="domain" description="L,D-TPase catalytic" evidence="7">
    <location>
        <begin position="72"/>
        <end position="195"/>
    </location>
</feature>
<proteinExistence type="predicted"/>
<dbReference type="Gene3D" id="2.40.440.10">
    <property type="entry name" value="L,D-transpeptidase catalytic domain-like"/>
    <property type="match status" value="1"/>
</dbReference>
<dbReference type="PANTHER" id="PTHR30582:SF2">
    <property type="entry name" value="L,D-TRANSPEPTIDASE YCIB-RELATED"/>
    <property type="match status" value="1"/>
</dbReference>
<evidence type="ECO:0000259" key="7">
    <source>
        <dbReference type="PROSITE" id="PS52029"/>
    </source>
</evidence>
<accession>A0A1Z5IR03</accession>
<evidence type="ECO:0000256" key="5">
    <source>
        <dbReference type="ARBA" id="ARBA00023316"/>
    </source>
</evidence>
<dbReference type="Proteomes" id="UP000198430">
    <property type="component" value="Unassembled WGS sequence"/>
</dbReference>
<dbReference type="GO" id="GO:0018104">
    <property type="term" value="P:peptidoglycan-protein cross-linking"/>
    <property type="evidence" value="ECO:0007669"/>
    <property type="project" value="TreeGrafter"/>
</dbReference>
<sequence length="195" mass="22218">MKRVLQIIAVIIAITVLGITANHLMMPDTHDQAATQMTKRAAAPKKASPTHINWRQPSENKPYPKWKQLKNPWVHVSVQQQRVFIMDGRKTVYTMYASTGVDNSTPRGTYHIQAERGKFFYNGESKEGAKDWVSFKDHGTYLFHTVPTDQYGHFNVKEADMLGRTAHSHGCVRLAVPDAKWFYNNVTYGTKVVIN</sequence>
<dbReference type="AlphaFoldDB" id="A0A1Z5IR03"/>
<dbReference type="GO" id="GO:0008360">
    <property type="term" value="P:regulation of cell shape"/>
    <property type="evidence" value="ECO:0007669"/>
    <property type="project" value="UniProtKB-UniRule"/>
</dbReference>
<feature type="active site" description="Proton donor/acceptor" evidence="6">
    <location>
        <position position="144"/>
    </location>
</feature>
<dbReference type="SUPFAM" id="SSF141523">
    <property type="entry name" value="L,D-transpeptidase catalytic domain-like"/>
    <property type="match status" value="1"/>
</dbReference>
<dbReference type="InterPro" id="IPR050979">
    <property type="entry name" value="LD-transpeptidase"/>
</dbReference>
<dbReference type="PROSITE" id="PS52029">
    <property type="entry name" value="LD_TPASE"/>
    <property type="match status" value="1"/>
</dbReference>
<evidence type="ECO:0000313" key="9">
    <source>
        <dbReference type="Proteomes" id="UP000198430"/>
    </source>
</evidence>
<dbReference type="InterPro" id="IPR038063">
    <property type="entry name" value="Transpep_catalytic_dom"/>
</dbReference>
<gene>
    <name evidence="8" type="ORF">IWT140_01798</name>
</gene>
<dbReference type="InterPro" id="IPR005490">
    <property type="entry name" value="LD_TPept_cat_dom"/>
</dbReference>
<keyword evidence="4 6" id="KW-0573">Peptidoglycan synthesis</keyword>
<comment type="pathway">
    <text evidence="1 6">Cell wall biogenesis; peptidoglycan biosynthesis.</text>
</comment>
<evidence type="ECO:0000256" key="3">
    <source>
        <dbReference type="ARBA" id="ARBA00022960"/>
    </source>
</evidence>
<organism evidence="8 9">
    <name type="scientific">Secundilactobacillus pentosiphilus</name>
    <dbReference type="NCBI Taxonomy" id="1714682"/>
    <lineage>
        <taxon>Bacteria</taxon>
        <taxon>Bacillati</taxon>
        <taxon>Bacillota</taxon>
        <taxon>Bacilli</taxon>
        <taxon>Lactobacillales</taxon>
        <taxon>Lactobacillaceae</taxon>
        <taxon>Secundilactobacillus</taxon>
    </lineage>
</organism>
<dbReference type="Pfam" id="PF03734">
    <property type="entry name" value="YkuD"/>
    <property type="match status" value="1"/>
</dbReference>
<dbReference type="GO" id="GO:0005576">
    <property type="term" value="C:extracellular region"/>
    <property type="evidence" value="ECO:0007669"/>
    <property type="project" value="TreeGrafter"/>
</dbReference>
<dbReference type="UniPathway" id="UPA00219"/>
<protein>
    <submittedName>
        <fullName evidence="8">Cell surface protein</fullName>
    </submittedName>
</protein>
<dbReference type="GO" id="GO:0071555">
    <property type="term" value="P:cell wall organization"/>
    <property type="evidence" value="ECO:0007669"/>
    <property type="project" value="UniProtKB-UniRule"/>
</dbReference>